<dbReference type="KEGG" id="tdf:H9L22_04175"/>
<evidence type="ECO:0000313" key="2">
    <source>
        <dbReference type="Proteomes" id="UP000516117"/>
    </source>
</evidence>
<dbReference type="RefSeq" id="WP_187721714.1">
    <property type="nucleotide sequence ID" value="NZ_BAABBL010000002.1"/>
</dbReference>
<gene>
    <name evidence="1" type="ORF">H9L22_04175</name>
</gene>
<keyword evidence="2" id="KW-1185">Reference proteome</keyword>
<dbReference type="AlphaFoldDB" id="A0A7H0H7U8"/>
<dbReference type="EMBL" id="CP060789">
    <property type="protein sequence ID" value="QNP56614.1"/>
    <property type="molecule type" value="Genomic_DNA"/>
</dbReference>
<sequence length="275" mass="30118">MNNHINLDLKFEGQLASLVAILTQRGIKLDAVTKWETLTQALPIHTLPRPAAVENILDKTPEELAHEARILAADTAHNSLTSMPQELQRIREQLDAALMGEIRANANQILTQLRPAFDQAADALRAARELGVNPTDTIETLFEADKPVRMAWLNAQTHAKTLDGILLVRQELSVTAGVPPVPLRDGRPIGSINDIRHDVGSGVDWSATITDPGDAGRLAPYNPKAPWQRWLQLAPKLKLVDVETVPNGNDVLYRANPDLLAKVTAEAQRRAQVAA</sequence>
<reference evidence="1 2" key="1">
    <citation type="submission" date="2020-08" db="EMBL/GenBank/DDBJ databases">
        <title>Genome sequence of Tessaracoccus defluvii JCM 17540T.</title>
        <authorList>
            <person name="Hyun D.-W."/>
            <person name="Bae J.-W."/>
        </authorList>
    </citation>
    <scope>NUCLEOTIDE SEQUENCE [LARGE SCALE GENOMIC DNA]</scope>
    <source>
        <strain evidence="1 2">JCM 17540</strain>
    </source>
</reference>
<dbReference type="Proteomes" id="UP000516117">
    <property type="component" value="Chromosome"/>
</dbReference>
<accession>A0A7H0H7U8</accession>
<name>A0A7H0H7U8_9ACTN</name>
<protein>
    <submittedName>
        <fullName evidence="1">Uncharacterized protein</fullName>
    </submittedName>
</protein>
<evidence type="ECO:0000313" key="1">
    <source>
        <dbReference type="EMBL" id="QNP56614.1"/>
    </source>
</evidence>
<proteinExistence type="predicted"/>
<organism evidence="1 2">
    <name type="scientific">Tessaracoccus defluvii</name>
    <dbReference type="NCBI Taxonomy" id="1285901"/>
    <lineage>
        <taxon>Bacteria</taxon>
        <taxon>Bacillati</taxon>
        <taxon>Actinomycetota</taxon>
        <taxon>Actinomycetes</taxon>
        <taxon>Propionibacteriales</taxon>
        <taxon>Propionibacteriaceae</taxon>
        <taxon>Tessaracoccus</taxon>
    </lineage>
</organism>